<dbReference type="Pfam" id="PF17293">
    <property type="entry name" value="Arm-DNA-bind_5"/>
    <property type="match status" value="1"/>
</dbReference>
<feature type="coiled-coil region" evidence="1">
    <location>
        <begin position="52"/>
        <end position="83"/>
    </location>
</feature>
<keyword evidence="5" id="KW-1185">Reference proteome</keyword>
<protein>
    <recommendedName>
        <fullName evidence="3">Arm DNA-binding domain-containing protein</fullName>
    </recommendedName>
</protein>
<evidence type="ECO:0000256" key="1">
    <source>
        <dbReference type="SAM" id="Coils"/>
    </source>
</evidence>
<reference evidence="4 5" key="1">
    <citation type="submission" date="2020-05" db="EMBL/GenBank/DDBJ databases">
        <title>Hymenobacter terrestris sp. nov. and Hymenobacter lapidiphilus sp. nov., isolated from regoliths in Antarctica.</title>
        <authorList>
            <person name="Sedlacek I."/>
            <person name="Pantucek R."/>
            <person name="Zeman M."/>
            <person name="Holochova P."/>
            <person name="Kralova S."/>
            <person name="Stankova E."/>
            <person name="Sedo O."/>
            <person name="Micenkova L."/>
            <person name="Svec P."/>
            <person name="Gupta V."/>
            <person name="Sood U."/>
            <person name="Korpole U.S."/>
            <person name="Lal R."/>
        </authorList>
    </citation>
    <scope>NUCLEOTIDE SEQUENCE [LARGE SCALE GENOMIC DNA]</scope>
    <source>
        <strain evidence="4 5">P5252</strain>
    </source>
</reference>
<dbReference type="EMBL" id="JABKAV010000009">
    <property type="protein sequence ID" value="NVO84268.1"/>
    <property type="molecule type" value="Genomic_DNA"/>
</dbReference>
<organism evidence="4 5">
    <name type="scientific">Hymenobacter terrestris</name>
    <dbReference type="NCBI Taxonomy" id="2748310"/>
    <lineage>
        <taxon>Bacteria</taxon>
        <taxon>Pseudomonadati</taxon>
        <taxon>Bacteroidota</taxon>
        <taxon>Cytophagia</taxon>
        <taxon>Cytophagales</taxon>
        <taxon>Hymenobacteraceae</taxon>
        <taxon>Hymenobacter</taxon>
    </lineage>
</organism>
<evidence type="ECO:0000256" key="2">
    <source>
        <dbReference type="SAM" id="MobiDB-lite"/>
    </source>
</evidence>
<gene>
    <name evidence="4" type="ORF">HW556_05190</name>
</gene>
<evidence type="ECO:0000313" key="5">
    <source>
        <dbReference type="Proteomes" id="UP000626554"/>
    </source>
</evidence>
<sequence length="146" mass="16236">MVTQFVLRTDKKNKAGLCPVHLVVYFDSVRLKCGTGEMCRPVDWNIDKQKFREEMKRQSEQMRMEALQQRAELRKEMTDLMLKLTERLAHIDKTMALVEERAGGHWGRHCHGAGYLAGGVGDARRLPGAGRQRGGGRVVGGGGTGG</sequence>
<feature type="compositionally biased region" description="Gly residues" evidence="2">
    <location>
        <begin position="131"/>
        <end position="146"/>
    </location>
</feature>
<comment type="caution">
    <text evidence="4">The sequence shown here is derived from an EMBL/GenBank/DDBJ whole genome shotgun (WGS) entry which is preliminary data.</text>
</comment>
<dbReference type="Proteomes" id="UP000626554">
    <property type="component" value="Unassembled WGS sequence"/>
</dbReference>
<feature type="domain" description="Arm DNA-binding" evidence="3">
    <location>
        <begin position="5"/>
        <end position="82"/>
    </location>
</feature>
<keyword evidence="1" id="KW-0175">Coiled coil</keyword>
<accession>A0ABX2Q0D2</accession>
<feature type="region of interest" description="Disordered" evidence="2">
    <location>
        <begin position="127"/>
        <end position="146"/>
    </location>
</feature>
<name>A0ABX2Q0D2_9BACT</name>
<proteinExistence type="predicted"/>
<evidence type="ECO:0000259" key="3">
    <source>
        <dbReference type="Pfam" id="PF17293"/>
    </source>
</evidence>
<evidence type="ECO:0000313" key="4">
    <source>
        <dbReference type="EMBL" id="NVO84268.1"/>
    </source>
</evidence>
<dbReference type="InterPro" id="IPR035386">
    <property type="entry name" value="Arm-DNA-bind_5"/>
</dbReference>